<name>A0A8D8BHP1_CULPI</name>
<evidence type="ECO:0000313" key="1">
    <source>
        <dbReference type="EMBL" id="CAG6475981.1"/>
    </source>
</evidence>
<dbReference type="EMBL" id="HBUE01077734">
    <property type="protein sequence ID" value="CAG6475981.1"/>
    <property type="molecule type" value="Transcribed_RNA"/>
</dbReference>
<organism evidence="1">
    <name type="scientific">Culex pipiens</name>
    <name type="common">House mosquito</name>
    <dbReference type="NCBI Taxonomy" id="7175"/>
    <lineage>
        <taxon>Eukaryota</taxon>
        <taxon>Metazoa</taxon>
        <taxon>Ecdysozoa</taxon>
        <taxon>Arthropoda</taxon>
        <taxon>Hexapoda</taxon>
        <taxon>Insecta</taxon>
        <taxon>Pterygota</taxon>
        <taxon>Neoptera</taxon>
        <taxon>Endopterygota</taxon>
        <taxon>Diptera</taxon>
        <taxon>Nematocera</taxon>
        <taxon>Culicoidea</taxon>
        <taxon>Culicidae</taxon>
        <taxon>Culicinae</taxon>
        <taxon>Culicini</taxon>
        <taxon>Culex</taxon>
        <taxon>Culex</taxon>
    </lineage>
</organism>
<protein>
    <submittedName>
        <fullName evidence="1">(northern house mosquito) hypothetical protein</fullName>
    </submittedName>
</protein>
<reference evidence="1" key="1">
    <citation type="submission" date="2021-05" db="EMBL/GenBank/DDBJ databases">
        <authorList>
            <person name="Alioto T."/>
            <person name="Alioto T."/>
            <person name="Gomez Garrido J."/>
        </authorList>
    </citation>
    <scope>NUCLEOTIDE SEQUENCE</scope>
</reference>
<sequence length="141" mass="15355">MTVRGDFFQCISMSRTLAQLARTHFSTQVSPSFATAQIFPGFIFAKFTAQSHPKRDDSCGKRFPEVARTGRTSSFAERLANASEKSNSLKGFSFLVECLPSRGRKTGSLISRELDRAGLRCGSQEALPGSVSISRLSSAQP</sequence>
<proteinExistence type="predicted"/>
<accession>A0A8D8BHP1</accession>
<dbReference type="AlphaFoldDB" id="A0A8D8BHP1"/>